<proteinExistence type="predicted"/>
<dbReference type="SMART" id="SM00421">
    <property type="entry name" value="HTH_LUXR"/>
    <property type="match status" value="1"/>
</dbReference>
<evidence type="ECO:0000256" key="1">
    <source>
        <dbReference type="ARBA" id="ARBA00022553"/>
    </source>
</evidence>
<dbReference type="GO" id="GO:0003677">
    <property type="term" value="F:DNA binding"/>
    <property type="evidence" value="ECO:0007669"/>
    <property type="project" value="UniProtKB-KW"/>
</dbReference>
<protein>
    <submittedName>
        <fullName evidence="8">DNA-binding NarL/FixJ family response regulator</fullName>
    </submittedName>
</protein>
<keyword evidence="2" id="KW-0805">Transcription regulation</keyword>
<dbReference type="SUPFAM" id="SSF52172">
    <property type="entry name" value="CheY-like"/>
    <property type="match status" value="1"/>
</dbReference>
<dbReference type="PROSITE" id="PS50043">
    <property type="entry name" value="HTH_LUXR_2"/>
    <property type="match status" value="1"/>
</dbReference>
<dbReference type="Gene3D" id="3.40.50.2300">
    <property type="match status" value="1"/>
</dbReference>
<dbReference type="Pfam" id="PF00072">
    <property type="entry name" value="Response_reg"/>
    <property type="match status" value="1"/>
</dbReference>
<organism evidence="8 9">
    <name type="scientific">Actinophytocola algeriensis</name>
    <dbReference type="NCBI Taxonomy" id="1768010"/>
    <lineage>
        <taxon>Bacteria</taxon>
        <taxon>Bacillati</taxon>
        <taxon>Actinomycetota</taxon>
        <taxon>Actinomycetes</taxon>
        <taxon>Pseudonocardiales</taxon>
        <taxon>Pseudonocardiaceae</taxon>
    </lineage>
</organism>
<evidence type="ECO:0000259" key="7">
    <source>
        <dbReference type="PROSITE" id="PS50110"/>
    </source>
</evidence>
<dbReference type="InterPro" id="IPR039420">
    <property type="entry name" value="WalR-like"/>
</dbReference>
<dbReference type="PANTHER" id="PTHR43214:SF24">
    <property type="entry name" value="TRANSCRIPTIONAL REGULATORY PROTEIN NARL-RELATED"/>
    <property type="match status" value="1"/>
</dbReference>
<evidence type="ECO:0000256" key="2">
    <source>
        <dbReference type="ARBA" id="ARBA00023015"/>
    </source>
</evidence>
<dbReference type="RefSeq" id="WP_184810174.1">
    <property type="nucleotide sequence ID" value="NZ_JACHJQ010000002.1"/>
</dbReference>
<feature type="domain" description="Response regulatory" evidence="7">
    <location>
        <begin position="2"/>
        <end position="124"/>
    </location>
</feature>
<evidence type="ECO:0000313" key="9">
    <source>
        <dbReference type="Proteomes" id="UP000520767"/>
    </source>
</evidence>
<feature type="domain" description="HTH luxR-type" evidence="6">
    <location>
        <begin position="147"/>
        <end position="212"/>
    </location>
</feature>
<comment type="caution">
    <text evidence="8">The sequence shown here is derived from an EMBL/GenBank/DDBJ whole genome shotgun (WGS) entry which is preliminary data.</text>
</comment>
<dbReference type="PRINTS" id="PR00038">
    <property type="entry name" value="HTHLUXR"/>
</dbReference>
<dbReference type="PANTHER" id="PTHR43214">
    <property type="entry name" value="TWO-COMPONENT RESPONSE REGULATOR"/>
    <property type="match status" value="1"/>
</dbReference>
<feature type="modified residue" description="4-aspartylphosphate" evidence="5">
    <location>
        <position position="52"/>
    </location>
</feature>
<dbReference type="GO" id="GO:0006355">
    <property type="term" value="P:regulation of DNA-templated transcription"/>
    <property type="evidence" value="ECO:0007669"/>
    <property type="project" value="InterPro"/>
</dbReference>
<dbReference type="AlphaFoldDB" id="A0A7W7VDJ1"/>
<evidence type="ECO:0000256" key="5">
    <source>
        <dbReference type="PROSITE-ProRule" id="PRU00169"/>
    </source>
</evidence>
<keyword evidence="3 8" id="KW-0238">DNA-binding</keyword>
<dbReference type="GO" id="GO:0000160">
    <property type="term" value="P:phosphorelay signal transduction system"/>
    <property type="evidence" value="ECO:0007669"/>
    <property type="project" value="InterPro"/>
</dbReference>
<dbReference type="InterPro" id="IPR058245">
    <property type="entry name" value="NreC/VraR/RcsB-like_REC"/>
</dbReference>
<dbReference type="SUPFAM" id="SSF46894">
    <property type="entry name" value="C-terminal effector domain of the bipartite response regulators"/>
    <property type="match status" value="1"/>
</dbReference>
<keyword evidence="1 5" id="KW-0597">Phosphoprotein</keyword>
<dbReference type="InterPro" id="IPR011006">
    <property type="entry name" value="CheY-like_superfamily"/>
</dbReference>
<dbReference type="InterPro" id="IPR001789">
    <property type="entry name" value="Sig_transdc_resp-reg_receiver"/>
</dbReference>
<accession>A0A7W7VDJ1</accession>
<dbReference type="CDD" id="cd06170">
    <property type="entry name" value="LuxR_C_like"/>
    <property type="match status" value="1"/>
</dbReference>
<gene>
    <name evidence="8" type="ORF">FHR82_002262</name>
</gene>
<dbReference type="InterPro" id="IPR000792">
    <property type="entry name" value="Tscrpt_reg_LuxR_C"/>
</dbReference>
<name>A0A7W7VDJ1_9PSEU</name>
<keyword evidence="4" id="KW-0804">Transcription</keyword>
<dbReference type="Pfam" id="PF00196">
    <property type="entry name" value="GerE"/>
    <property type="match status" value="1"/>
</dbReference>
<reference evidence="8 9" key="1">
    <citation type="submission" date="2020-08" db="EMBL/GenBank/DDBJ databases">
        <title>Genomic Encyclopedia of Type Strains, Phase III (KMG-III): the genomes of soil and plant-associated and newly described type strains.</title>
        <authorList>
            <person name="Whitman W."/>
        </authorList>
    </citation>
    <scope>NUCLEOTIDE SEQUENCE [LARGE SCALE GENOMIC DNA]</scope>
    <source>
        <strain evidence="8 9">CECT 8960</strain>
    </source>
</reference>
<dbReference type="InterPro" id="IPR016032">
    <property type="entry name" value="Sig_transdc_resp-reg_C-effctor"/>
</dbReference>
<dbReference type="SMART" id="SM00448">
    <property type="entry name" value="REC"/>
    <property type="match status" value="1"/>
</dbReference>
<dbReference type="CDD" id="cd17535">
    <property type="entry name" value="REC_NarL-like"/>
    <property type="match status" value="1"/>
</dbReference>
<evidence type="ECO:0000256" key="3">
    <source>
        <dbReference type="ARBA" id="ARBA00023125"/>
    </source>
</evidence>
<keyword evidence="9" id="KW-1185">Reference proteome</keyword>
<evidence type="ECO:0000256" key="4">
    <source>
        <dbReference type="ARBA" id="ARBA00023163"/>
    </source>
</evidence>
<evidence type="ECO:0000313" key="8">
    <source>
        <dbReference type="EMBL" id="MBB4906045.1"/>
    </source>
</evidence>
<evidence type="ECO:0000259" key="6">
    <source>
        <dbReference type="PROSITE" id="PS50043"/>
    </source>
</evidence>
<sequence length="228" mass="24554">MRVGIVEDHLLLQDILTEGLRGRGLDVVGAAADVESATRLVDADPPDVLLLDIRLPPDHRDEGLRLAELVRARHPEVGLLVLSTQGEVSFAQRLLGMPGESRALGYLLKDRVGNLDELIDALHRVGKGEVVIDPQLIRTLMTGPPRPKNPLDLLSPHERRVLALVAEGRSNLGIAEQMTCRVGTVEKHLSVITAKLGLGSLGEANRRGVNVRVLAALAYLRGAGDLAC</sequence>
<dbReference type="Proteomes" id="UP000520767">
    <property type="component" value="Unassembled WGS sequence"/>
</dbReference>
<dbReference type="EMBL" id="JACHJQ010000002">
    <property type="protein sequence ID" value="MBB4906045.1"/>
    <property type="molecule type" value="Genomic_DNA"/>
</dbReference>
<dbReference type="PROSITE" id="PS50110">
    <property type="entry name" value="RESPONSE_REGULATORY"/>
    <property type="match status" value="1"/>
</dbReference>